<dbReference type="RefSeq" id="WP_183971175.1">
    <property type="nucleotide sequence ID" value="NZ_JACIBY010000001.1"/>
</dbReference>
<dbReference type="Proteomes" id="UP000541352">
    <property type="component" value="Unassembled WGS sequence"/>
</dbReference>
<feature type="domain" description="Glycosyltransferase 2-like" evidence="1">
    <location>
        <begin position="6"/>
        <end position="122"/>
    </location>
</feature>
<gene>
    <name evidence="2" type="ORF">FHS57_000400</name>
</gene>
<protein>
    <submittedName>
        <fullName evidence="2">Glycosyltransferase involved in cell wall biosynthesis</fullName>
    </submittedName>
</protein>
<dbReference type="EMBL" id="JACIBY010000001">
    <property type="protein sequence ID" value="MBB3836418.1"/>
    <property type="molecule type" value="Genomic_DNA"/>
</dbReference>
<comment type="caution">
    <text evidence="2">The sequence shown here is derived from an EMBL/GenBank/DDBJ whole genome shotgun (WGS) entry which is preliminary data.</text>
</comment>
<dbReference type="InterPro" id="IPR029044">
    <property type="entry name" value="Nucleotide-diphossugar_trans"/>
</dbReference>
<dbReference type="PANTHER" id="PTHR22916:SF3">
    <property type="entry name" value="UDP-GLCNAC:BETAGAL BETA-1,3-N-ACETYLGLUCOSAMINYLTRANSFERASE-LIKE PROTEIN 1"/>
    <property type="match status" value="1"/>
</dbReference>
<dbReference type="AlphaFoldDB" id="A0A7W5ZFK7"/>
<evidence type="ECO:0000313" key="3">
    <source>
        <dbReference type="Proteomes" id="UP000541352"/>
    </source>
</evidence>
<dbReference type="SUPFAM" id="SSF53448">
    <property type="entry name" value="Nucleotide-diphospho-sugar transferases"/>
    <property type="match status" value="1"/>
</dbReference>
<dbReference type="Gene3D" id="3.90.550.10">
    <property type="entry name" value="Spore Coat Polysaccharide Biosynthesis Protein SpsA, Chain A"/>
    <property type="match status" value="1"/>
</dbReference>
<sequence>MLPEISIITPTWNGLPYIKECVESVITQSFQNWEMVISDDGSSDGTRDYLKTLNDSRIKVYFQESNLGIFENLNFIFSKTKSPLSQILCQDDYFVKKTSIETIINYWKRAPESISFVRFNFNNVVQCKLTKYLKEIAPKVLDSSKSSLFFYIFGNIPGNLSNVSLRSDIVKKFNYFQQSLPFAGDFDFWSRVSEKSNIGIEDEIITFVRRHPKVASITLNKKGELISQNNKIVSSLYSKLLDTNRNKKLLLKIIGTLNYDSLQRDTALRKWFYGYSEYLIELNLISTNTSFILPNYIRWFLFIVSLGGRVGRVLIAKIIFKIVTL</sequence>
<organism evidence="2 3">
    <name type="scientific">Runella defluvii</name>
    <dbReference type="NCBI Taxonomy" id="370973"/>
    <lineage>
        <taxon>Bacteria</taxon>
        <taxon>Pseudomonadati</taxon>
        <taxon>Bacteroidota</taxon>
        <taxon>Cytophagia</taxon>
        <taxon>Cytophagales</taxon>
        <taxon>Spirosomataceae</taxon>
        <taxon>Runella</taxon>
    </lineage>
</organism>
<keyword evidence="2" id="KW-0808">Transferase</keyword>
<reference evidence="2 3" key="1">
    <citation type="submission" date="2020-08" db="EMBL/GenBank/DDBJ databases">
        <title>Genomic Encyclopedia of Type Strains, Phase IV (KMG-IV): sequencing the most valuable type-strain genomes for metagenomic binning, comparative biology and taxonomic classification.</title>
        <authorList>
            <person name="Goeker M."/>
        </authorList>
    </citation>
    <scope>NUCLEOTIDE SEQUENCE [LARGE SCALE GENOMIC DNA]</scope>
    <source>
        <strain evidence="2 3">DSM 17976</strain>
    </source>
</reference>
<name>A0A7W5ZFK7_9BACT</name>
<proteinExistence type="predicted"/>
<keyword evidence="3" id="KW-1185">Reference proteome</keyword>
<dbReference type="PANTHER" id="PTHR22916">
    <property type="entry name" value="GLYCOSYLTRANSFERASE"/>
    <property type="match status" value="1"/>
</dbReference>
<accession>A0A7W5ZFK7</accession>
<evidence type="ECO:0000259" key="1">
    <source>
        <dbReference type="Pfam" id="PF00535"/>
    </source>
</evidence>
<dbReference type="GO" id="GO:0016758">
    <property type="term" value="F:hexosyltransferase activity"/>
    <property type="evidence" value="ECO:0007669"/>
    <property type="project" value="UniProtKB-ARBA"/>
</dbReference>
<dbReference type="InterPro" id="IPR001173">
    <property type="entry name" value="Glyco_trans_2-like"/>
</dbReference>
<dbReference type="Pfam" id="PF00535">
    <property type="entry name" value="Glycos_transf_2"/>
    <property type="match status" value="1"/>
</dbReference>
<evidence type="ECO:0000313" key="2">
    <source>
        <dbReference type="EMBL" id="MBB3836418.1"/>
    </source>
</evidence>